<evidence type="ECO:0000313" key="1">
    <source>
        <dbReference type="Proteomes" id="UP000095286"/>
    </source>
</evidence>
<dbReference type="Proteomes" id="UP000095286">
    <property type="component" value="Unplaced"/>
</dbReference>
<evidence type="ECO:0000313" key="2">
    <source>
        <dbReference type="WBParaSite" id="RSKR_0000406400.1"/>
    </source>
</evidence>
<sequence length="525" mass="60606">MEKLKREELILAKLTPFSTPPPLPSTSPPKYEPTLPTKKFFHAKDITNNQLSTYKLIPKKSFSYSFDKFELSFAITSPSQSIKNNFDPIPNEVLEMIFNHLDIKERCHLSMTCRRFYHFLTNGLHPITNLAVLNIFQNQVWTEHVSKNNGVKVECLILPESDALFNVLAHCKRVTNVKIWYDNRFFLKSILSRLKESQIMIRCLDIYPYSDDVDTNVVHQYLPNLSGMSMRPHGAEFFWTGLDINEMPSFEGMESLLIENFNLNTKTIFPPSLQSLEWINRNKTKIYQLLPKIKKLKQLKCLLIGHADMVDHGDLNSFAKSLSSKYLPNLQCLTLRFCRIGTNGNASGNGHSQDTLFLHHPLYNFNFDKRYHFEGLRILKLDLCYGVLHFVATFNQRKSTSLKVVWKRERSEPRLAAFSLDLFNAHRDLLKGLKTGFSTKKFCKNNDGERISIWNKTKKSLLIQDYSEGDHHTIMGIVMPLDRQDSPEGDSTTMARSEAAVQSYRVRKVREAAMRTLIKVNVATL</sequence>
<organism evidence="1 2">
    <name type="scientific">Rhabditophanes sp. KR3021</name>
    <dbReference type="NCBI Taxonomy" id="114890"/>
    <lineage>
        <taxon>Eukaryota</taxon>
        <taxon>Metazoa</taxon>
        <taxon>Ecdysozoa</taxon>
        <taxon>Nematoda</taxon>
        <taxon>Chromadorea</taxon>
        <taxon>Rhabditida</taxon>
        <taxon>Tylenchina</taxon>
        <taxon>Panagrolaimomorpha</taxon>
        <taxon>Strongyloidoidea</taxon>
        <taxon>Alloionematidae</taxon>
        <taxon>Rhabditophanes</taxon>
    </lineage>
</organism>
<proteinExistence type="predicted"/>
<name>A0AC35TSH9_9BILA</name>
<reference evidence="2" key="1">
    <citation type="submission" date="2016-11" db="UniProtKB">
        <authorList>
            <consortium name="WormBaseParasite"/>
        </authorList>
    </citation>
    <scope>IDENTIFICATION</scope>
    <source>
        <strain evidence="2">KR3021</strain>
    </source>
</reference>
<accession>A0AC35TSH9</accession>
<dbReference type="WBParaSite" id="RSKR_0000406400.1">
    <property type="protein sequence ID" value="RSKR_0000406400.1"/>
    <property type="gene ID" value="RSKR_0000406400"/>
</dbReference>
<protein>
    <submittedName>
        <fullName evidence="2">F-box domain-containing protein</fullName>
    </submittedName>
</protein>